<gene>
    <name evidence="1" type="ORF">MENTE1834_LOCUS19380</name>
</gene>
<keyword evidence="2" id="KW-1185">Reference proteome</keyword>
<proteinExistence type="predicted"/>
<reference evidence="1" key="1">
    <citation type="submission" date="2023-11" db="EMBL/GenBank/DDBJ databases">
        <authorList>
            <person name="Poullet M."/>
        </authorList>
    </citation>
    <scope>NUCLEOTIDE SEQUENCE</scope>
    <source>
        <strain evidence="1">E1834</strain>
    </source>
</reference>
<accession>A0ACB0Z1L8</accession>
<evidence type="ECO:0000313" key="2">
    <source>
        <dbReference type="Proteomes" id="UP001497535"/>
    </source>
</evidence>
<protein>
    <submittedName>
        <fullName evidence="1">Uncharacterized protein</fullName>
    </submittedName>
</protein>
<sequence length="115" mass="13428">MNEIVRMRLFNSISLVGSAVAFALVGFVPDDKRFLAAICPFCCSWYKFEKSFTLFISPLLFLLFVQDESNREQWRIIFIGMAIILFVANTFFWFFVTDQPAEFTKIVSKQKSEKE</sequence>
<evidence type="ECO:0000313" key="1">
    <source>
        <dbReference type="EMBL" id="CAK5072744.1"/>
    </source>
</evidence>
<name>A0ACB0Z1L8_MELEN</name>
<dbReference type="Proteomes" id="UP001497535">
    <property type="component" value="Unassembled WGS sequence"/>
</dbReference>
<organism evidence="1 2">
    <name type="scientific">Meloidogyne enterolobii</name>
    <name type="common">Root-knot nematode worm</name>
    <name type="synonym">Meloidogyne mayaguensis</name>
    <dbReference type="NCBI Taxonomy" id="390850"/>
    <lineage>
        <taxon>Eukaryota</taxon>
        <taxon>Metazoa</taxon>
        <taxon>Ecdysozoa</taxon>
        <taxon>Nematoda</taxon>
        <taxon>Chromadorea</taxon>
        <taxon>Rhabditida</taxon>
        <taxon>Tylenchina</taxon>
        <taxon>Tylenchomorpha</taxon>
        <taxon>Tylenchoidea</taxon>
        <taxon>Meloidogynidae</taxon>
        <taxon>Meloidogyninae</taxon>
        <taxon>Meloidogyne</taxon>
    </lineage>
</organism>
<dbReference type="EMBL" id="CAVMJV010000023">
    <property type="protein sequence ID" value="CAK5072744.1"/>
    <property type="molecule type" value="Genomic_DNA"/>
</dbReference>
<comment type="caution">
    <text evidence="1">The sequence shown here is derived from an EMBL/GenBank/DDBJ whole genome shotgun (WGS) entry which is preliminary data.</text>
</comment>